<dbReference type="Proteomes" id="UP000019464">
    <property type="component" value="Unassembled WGS sequence"/>
</dbReference>
<dbReference type="SMART" id="SM00267">
    <property type="entry name" value="GGDEF"/>
    <property type="match status" value="1"/>
</dbReference>
<dbReference type="PANTHER" id="PTHR33121">
    <property type="entry name" value="CYCLIC DI-GMP PHOSPHODIESTERASE PDEF"/>
    <property type="match status" value="1"/>
</dbReference>
<dbReference type="SMART" id="SM00052">
    <property type="entry name" value="EAL"/>
    <property type="match status" value="1"/>
</dbReference>
<dbReference type="Gene3D" id="3.20.20.450">
    <property type="entry name" value="EAL domain"/>
    <property type="match status" value="1"/>
</dbReference>
<dbReference type="GO" id="GO:0071111">
    <property type="term" value="F:cyclic-guanylate-specific phosphodiesterase activity"/>
    <property type="evidence" value="ECO:0007669"/>
    <property type="project" value="UniProtKB-EC"/>
</dbReference>
<keyword evidence="4" id="KW-0378">Hydrolase</keyword>
<feature type="compositionally biased region" description="Polar residues" evidence="1">
    <location>
        <begin position="243"/>
        <end position="257"/>
    </location>
</feature>
<dbReference type="SUPFAM" id="SSF141868">
    <property type="entry name" value="EAL domain-like"/>
    <property type="match status" value="1"/>
</dbReference>
<dbReference type="SUPFAM" id="SSF55073">
    <property type="entry name" value="Nucleotide cyclase"/>
    <property type="match status" value="1"/>
</dbReference>
<dbReference type="STRING" id="1229521.D791_03300"/>
<accession>W9VGQ2</accession>
<gene>
    <name evidence="4" type="primary">yfgF_3</name>
    <name evidence="4" type="ORF">D791_03300</name>
</gene>
<feature type="region of interest" description="Disordered" evidence="1">
    <location>
        <begin position="217"/>
        <end position="257"/>
    </location>
</feature>
<dbReference type="InterPro" id="IPR001633">
    <property type="entry name" value="EAL_dom"/>
</dbReference>
<dbReference type="InterPro" id="IPR050706">
    <property type="entry name" value="Cyclic-di-GMP_PDE-like"/>
</dbReference>
<dbReference type="InterPro" id="IPR029787">
    <property type="entry name" value="Nucleotide_cyclase"/>
</dbReference>
<dbReference type="PANTHER" id="PTHR33121:SF23">
    <property type="entry name" value="CYCLIC DI-GMP PHOSPHODIESTERASE PDEB"/>
    <property type="match status" value="1"/>
</dbReference>
<protein>
    <submittedName>
        <fullName evidence="4">Cyclic di-GMP phosphodiesterase YfgF</fullName>
        <ecNumber evidence="4">3.1.4.52</ecNumber>
    </submittedName>
</protein>
<sequence>MLRGVVKLDSNAKQVLRHKCNALFLSFIDDVVDHFFASVPAHLKEAGLQADSLRESSYFIKLANDFDILKPTISKKFKALLHERIQSDSTETPSFLGSSDTAVLELVDETEFDDWLKIATVSEALEAKYSQPMLDFEARYGVVLNLTLDRNNNPFGPRLVCRSFQEAIKDEDFNNPIRAILYTALGHSLEQDYPGFLQHLATILEDITPPLEVKKPTERPAELDLPKPMVQSRPESRVAESDASYTTKRTENSRSNAESSFAQILELLDQESSPLPASAVGRSSQASAIDNSIRVLSRLTAVLNNTRQTLLSREEPAANTRARPVGYSTGQTAPMDEILAGIESMSAGHLTRSQPAAQSPAEQLQAYLSVNAGQARSIPAHQAEVLNGAARLFTRARSEHDEASDIDSLLKRLERPLLKLMLKDLDFLMSDAHPARDVVNLIDQFAMAADSKGRFFDAKLRRFLALQVDLVDREFSKNPDVFSQVRDKLQKVIQPIRKARRNRVFRTQQRYESQNVLRNARERVDAFLETRLGGERIPVLIVRLLELGWRQYLVLMQLHTDAEKRKHAISVFDLMLKRLMQEPVSGTFSAMELAEDITQGLISVGADAHEIKPLRLSLLAALTQPEGLVEYVEVPRRSVPDLSETKLAITKHLDIGHWWLFLKDERWVPMQLIWQARSGGLLGFVDRSASEQQSLTLDELSERVAQETARENEKQSLPLLERSEYALFDESYRDLIHQALHDPATGLANRKALFRRMNAAAADASALGHSCLCQIEFDQTRVVYSNCGMDAGDRLLKDLASKIEDLLLPSQQVSVVNSDTFILLLPDVVEAQGREIAMQIVARLADYRFEHDREIYSIGLNIGLVEYTPSLMSVDAVLRQADSACLAAKSEGRNRYRVYESYDAQLQAQEALKEWAGRIDRIIESNGLYLRCQKVAPVDETAGLLPYYEVLLGIRDHGAHVVSFSTEAKVENIQPADFFPAVERWKRSHEIDLWVLAQVFDWIRQNRQYFDQIGGFAINLSAQSLSNAAVLEYLRQQLSNHDLPMNKITFEITETAAIDSYAKAREFMAQVGSFGCQFSLDDFGTGFASYSHLKNLKAHSLKIDGSFVKDIVDNPADYAMVKSMNEIGHFLGMKTVAEFVESPAILEKLKEIGVDYAQGYAVHKPIPVTELLKEEFNAPIQPVDPI</sequence>
<reference evidence="5" key="1">
    <citation type="submission" date="2012-11" db="EMBL/GenBank/DDBJ databases">
        <authorList>
            <person name="Singh A."/>
            <person name="Pinnaka A.K."/>
            <person name="Vaidya B."/>
        </authorList>
    </citation>
    <scope>NUCLEOTIDE SEQUENCE [LARGE SCALE GENOMIC DNA]</scope>
    <source>
        <strain evidence="5">AK23</strain>
    </source>
</reference>
<dbReference type="Pfam" id="PF00990">
    <property type="entry name" value="GGDEF"/>
    <property type="match status" value="1"/>
</dbReference>
<proteinExistence type="predicted"/>
<dbReference type="CDD" id="cd01948">
    <property type="entry name" value="EAL"/>
    <property type="match status" value="1"/>
</dbReference>
<dbReference type="Pfam" id="PF07793">
    <property type="entry name" value="DUF1631"/>
    <property type="match status" value="1"/>
</dbReference>
<dbReference type="InterPro" id="IPR000160">
    <property type="entry name" value="GGDEF_dom"/>
</dbReference>
<dbReference type="AlphaFoldDB" id="W9VGQ2"/>
<name>W9VGQ2_9GAMM</name>
<dbReference type="CDD" id="cd01949">
    <property type="entry name" value="GGDEF"/>
    <property type="match status" value="1"/>
</dbReference>
<evidence type="ECO:0000256" key="1">
    <source>
        <dbReference type="SAM" id="MobiDB-lite"/>
    </source>
</evidence>
<feature type="domain" description="GGDEF" evidence="3">
    <location>
        <begin position="768"/>
        <end position="901"/>
    </location>
</feature>
<evidence type="ECO:0000259" key="2">
    <source>
        <dbReference type="PROSITE" id="PS50883"/>
    </source>
</evidence>
<keyword evidence="5" id="KW-1185">Reference proteome</keyword>
<dbReference type="NCBIfam" id="TIGR00254">
    <property type="entry name" value="GGDEF"/>
    <property type="match status" value="1"/>
</dbReference>
<dbReference type="InterPro" id="IPR012434">
    <property type="entry name" value="DUF1631"/>
</dbReference>
<feature type="domain" description="EAL" evidence="2">
    <location>
        <begin position="912"/>
        <end position="1179"/>
    </location>
</feature>
<dbReference type="InterPro" id="IPR035919">
    <property type="entry name" value="EAL_sf"/>
</dbReference>
<dbReference type="Gene3D" id="3.30.70.270">
    <property type="match status" value="1"/>
</dbReference>
<dbReference type="InterPro" id="IPR043128">
    <property type="entry name" value="Rev_trsase/Diguanyl_cyclase"/>
</dbReference>
<evidence type="ECO:0000259" key="3">
    <source>
        <dbReference type="PROSITE" id="PS50887"/>
    </source>
</evidence>
<dbReference type="PROSITE" id="PS50883">
    <property type="entry name" value="EAL"/>
    <property type="match status" value="1"/>
</dbReference>
<dbReference type="EMBL" id="AONB01000020">
    <property type="protein sequence ID" value="EXJ09805.1"/>
    <property type="molecule type" value="Genomic_DNA"/>
</dbReference>
<reference evidence="4 5" key="2">
    <citation type="journal article" date="2015" name="Syst. Appl. Microbiol.">
        <title>Nitrincola nitratireducens sp. nov. isolated from a haloalkaline crater lake.</title>
        <authorList>
            <person name="Singh A."/>
            <person name="Vaidya B."/>
            <person name="Tanuku N.R."/>
            <person name="Pinnaka A.K."/>
        </authorList>
    </citation>
    <scope>NUCLEOTIDE SEQUENCE [LARGE SCALE GENOMIC DNA]</scope>
    <source>
        <strain evidence="4 5">AK23</strain>
    </source>
</reference>
<dbReference type="EC" id="3.1.4.52" evidence="4"/>
<evidence type="ECO:0000313" key="5">
    <source>
        <dbReference type="Proteomes" id="UP000019464"/>
    </source>
</evidence>
<comment type="caution">
    <text evidence="4">The sequence shown here is derived from an EMBL/GenBank/DDBJ whole genome shotgun (WGS) entry which is preliminary data.</text>
</comment>
<dbReference type="Pfam" id="PF00563">
    <property type="entry name" value="EAL"/>
    <property type="match status" value="1"/>
</dbReference>
<evidence type="ECO:0000313" key="4">
    <source>
        <dbReference type="EMBL" id="EXJ09805.1"/>
    </source>
</evidence>
<dbReference type="PROSITE" id="PS50887">
    <property type="entry name" value="GGDEF"/>
    <property type="match status" value="1"/>
</dbReference>
<organism evidence="4 5">
    <name type="scientific">Nitrincola nitratireducens</name>
    <dbReference type="NCBI Taxonomy" id="1229521"/>
    <lineage>
        <taxon>Bacteria</taxon>
        <taxon>Pseudomonadati</taxon>
        <taxon>Pseudomonadota</taxon>
        <taxon>Gammaproteobacteria</taxon>
        <taxon>Oceanospirillales</taxon>
        <taxon>Oceanospirillaceae</taxon>
        <taxon>Nitrincola</taxon>
    </lineage>
</organism>
<dbReference type="PATRIC" id="fig|1229521.3.peg.3334"/>